<keyword evidence="5" id="KW-0256">Endoplasmic reticulum</keyword>
<keyword evidence="6" id="KW-1133">Transmembrane helix</keyword>
<keyword evidence="10" id="KW-0326">Glycosidase</keyword>
<keyword evidence="10" id="KW-0378">Hydrolase</keyword>
<dbReference type="CDD" id="cd00063">
    <property type="entry name" value="FN3"/>
    <property type="match status" value="1"/>
</dbReference>
<dbReference type="InterPro" id="IPR008979">
    <property type="entry name" value="Galactose-bd-like_sf"/>
</dbReference>
<keyword evidence="11" id="KW-0624">Polysaccharide degradation</keyword>
<protein>
    <submittedName>
        <fullName evidence="13">Malectin domain-containing carbohydrate-binding protein</fullName>
    </submittedName>
</protein>
<feature type="non-terminal residue" evidence="13">
    <location>
        <position position="1"/>
    </location>
</feature>
<dbReference type="Gene3D" id="2.60.40.10">
    <property type="entry name" value="Immunoglobulins"/>
    <property type="match status" value="1"/>
</dbReference>
<keyword evidence="7" id="KW-0472">Membrane</keyword>
<dbReference type="PANTHER" id="PTHR13460">
    <property type="match status" value="1"/>
</dbReference>
<dbReference type="PANTHER" id="PTHR13460:SF0">
    <property type="entry name" value="MALECTIN"/>
    <property type="match status" value="1"/>
</dbReference>
<comment type="subcellular location">
    <subcellularLocation>
        <location evidence="1">Endoplasmic reticulum membrane</location>
        <topology evidence="1">Single-pass type I membrane protein</topology>
    </subcellularLocation>
</comment>
<comment type="caution">
    <text evidence="13">The sequence shown here is derived from an EMBL/GenBank/DDBJ whole genome shotgun (WGS) entry which is preliminary data.</text>
</comment>
<accession>A0ABT5TW05</accession>
<evidence type="ECO:0000256" key="4">
    <source>
        <dbReference type="ARBA" id="ARBA00022729"/>
    </source>
</evidence>
<evidence type="ECO:0000313" key="13">
    <source>
        <dbReference type="EMBL" id="MDD9206142.1"/>
    </source>
</evidence>
<keyword evidence="4" id="KW-0732">Signal</keyword>
<evidence type="ECO:0000256" key="10">
    <source>
        <dbReference type="ARBA" id="ARBA00023295"/>
    </source>
</evidence>
<dbReference type="InterPro" id="IPR036116">
    <property type="entry name" value="FN3_sf"/>
</dbReference>
<dbReference type="InterPro" id="IPR021720">
    <property type="entry name" value="Malectin_dom"/>
</dbReference>
<evidence type="ECO:0000256" key="3">
    <source>
        <dbReference type="ARBA" id="ARBA00022692"/>
    </source>
</evidence>
<evidence type="ECO:0000256" key="1">
    <source>
        <dbReference type="ARBA" id="ARBA00004115"/>
    </source>
</evidence>
<gene>
    <name evidence="13" type="ORF">PU560_06625</name>
</gene>
<name>A0ABT5TW05_9MICO</name>
<dbReference type="EMBL" id="JARACI010000793">
    <property type="protein sequence ID" value="MDD9206142.1"/>
    <property type="molecule type" value="Genomic_DNA"/>
</dbReference>
<dbReference type="Pfam" id="PF11721">
    <property type="entry name" value="Malectin"/>
    <property type="match status" value="1"/>
</dbReference>
<evidence type="ECO:0000313" key="14">
    <source>
        <dbReference type="Proteomes" id="UP001165561"/>
    </source>
</evidence>
<proteinExistence type="inferred from homology"/>
<evidence type="ECO:0000256" key="2">
    <source>
        <dbReference type="ARBA" id="ARBA00009141"/>
    </source>
</evidence>
<dbReference type="InterPro" id="IPR039155">
    <property type="entry name" value="MLEC"/>
</dbReference>
<evidence type="ECO:0000259" key="12">
    <source>
        <dbReference type="PROSITE" id="PS50853"/>
    </source>
</evidence>
<evidence type="ECO:0000256" key="9">
    <source>
        <dbReference type="ARBA" id="ARBA00023277"/>
    </source>
</evidence>
<feature type="domain" description="Fibronectin type-III" evidence="12">
    <location>
        <begin position="60"/>
        <end position="157"/>
    </location>
</feature>
<dbReference type="SUPFAM" id="SSF49265">
    <property type="entry name" value="Fibronectin type III"/>
    <property type="match status" value="1"/>
</dbReference>
<keyword evidence="9" id="KW-0119">Carbohydrate metabolism</keyword>
<evidence type="ECO:0000256" key="6">
    <source>
        <dbReference type="ARBA" id="ARBA00022989"/>
    </source>
</evidence>
<evidence type="ECO:0000256" key="5">
    <source>
        <dbReference type="ARBA" id="ARBA00022824"/>
    </source>
</evidence>
<keyword evidence="3" id="KW-0812">Transmembrane</keyword>
<organism evidence="13 14">
    <name type="scientific">Georgenia halotolerans</name>
    <dbReference type="NCBI Taxonomy" id="3028317"/>
    <lineage>
        <taxon>Bacteria</taxon>
        <taxon>Bacillati</taxon>
        <taxon>Actinomycetota</taxon>
        <taxon>Actinomycetes</taxon>
        <taxon>Micrococcales</taxon>
        <taxon>Bogoriellaceae</taxon>
        <taxon>Georgenia</taxon>
    </lineage>
</organism>
<keyword evidence="14" id="KW-1185">Reference proteome</keyword>
<dbReference type="SUPFAM" id="SSF49785">
    <property type="entry name" value="Galactose-binding domain-like"/>
    <property type="match status" value="1"/>
</dbReference>
<reference evidence="13" key="1">
    <citation type="submission" date="2023-02" db="EMBL/GenBank/DDBJ databases">
        <title>Georgenia sp.10Sc9-8, isolated from a soil sample collected from the Taklamakan desert.</title>
        <authorList>
            <person name="Liu S."/>
        </authorList>
    </citation>
    <scope>NUCLEOTIDE SEQUENCE</scope>
    <source>
        <strain evidence="13">10Sc9-8</strain>
    </source>
</reference>
<dbReference type="PROSITE" id="PS50853">
    <property type="entry name" value="FN3"/>
    <property type="match status" value="1"/>
</dbReference>
<comment type="similarity">
    <text evidence="2">Belongs to the malectin family.</text>
</comment>
<keyword evidence="8" id="KW-0325">Glycoprotein</keyword>
<evidence type="ECO:0000256" key="8">
    <source>
        <dbReference type="ARBA" id="ARBA00023180"/>
    </source>
</evidence>
<dbReference type="Gene3D" id="2.60.120.430">
    <property type="entry name" value="Galactose-binding lectin"/>
    <property type="match status" value="1"/>
</dbReference>
<evidence type="ECO:0000256" key="7">
    <source>
        <dbReference type="ARBA" id="ARBA00023136"/>
    </source>
</evidence>
<sequence>VKTWPVIDRDGEPVAGSWLVGHDYIGSPNQCGTGATNCDYQDNVYLVTNVFPVTPHEETAPTAPTGLAGEVGEVGVVLNWNATDEDDVVGYHVERALSADGPWTRLTGSSPVDGTSFTDTNLPAAASAHYRVLAMDYSGTVSTGGVPSVEVTGLPEVDEPAVRINTGGGAVTTGGVSWSADQYFTGGKMYTNSAIGDIQGTTDDELYKSEHSAESNLGTFAYDIPVAGEEYLVRLHFAEIYHGATDAGAGGTGKRVFSANLEGGDTEIVDLDLNAEVGPMTAYVEEFEVTVTDGNLDIDFSASVDQPKVSAIEVLPVG</sequence>
<dbReference type="InterPro" id="IPR013783">
    <property type="entry name" value="Ig-like_fold"/>
</dbReference>
<evidence type="ECO:0000256" key="11">
    <source>
        <dbReference type="ARBA" id="ARBA00023326"/>
    </source>
</evidence>
<dbReference type="InterPro" id="IPR003961">
    <property type="entry name" value="FN3_dom"/>
</dbReference>
<dbReference type="Proteomes" id="UP001165561">
    <property type="component" value="Unassembled WGS sequence"/>
</dbReference>